<feature type="region of interest" description="Disordered" evidence="1">
    <location>
        <begin position="367"/>
        <end position="401"/>
    </location>
</feature>
<protein>
    <recommendedName>
        <fullName evidence="6">Phosphatase tensin-type domain-containing protein</fullName>
    </recommendedName>
</protein>
<reference evidence="4" key="2">
    <citation type="journal article" date="2016" name="Mol. Ecol.">
        <title>Population genomics of the filarial nematode parasite Wuchereria bancrofti from mosquitoes.</title>
        <authorList>
            <person name="Small S.T."/>
            <person name="Reimer L.J."/>
            <person name="Tisch D.J."/>
            <person name="King C.L."/>
            <person name="Christensen B.M."/>
            <person name="Siba P.M."/>
            <person name="Kazura J.W."/>
            <person name="Serre D."/>
            <person name="Zimmerman P.A."/>
        </authorList>
    </citation>
    <scope>NUCLEOTIDE SEQUENCE</scope>
    <source>
        <strain evidence="4">pt0022</strain>
    </source>
</reference>
<reference evidence="4" key="1">
    <citation type="submission" date="2015-03" db="EMBL/GenBank/DDBJ databases">
        <title>Wuchereria bancrofti Genome Sequencing Papua New Guinea Strain.</title>
        <authorList>
            <person name="Small S.T."/>
            <person name="Serre D."/>
            <person name="Zimmerman P.A."/>
        </authorList>
    </citation>
    <scope>NUCLEOTIDE SEQUENCE [LARGE SCALE GENOMIC DNA]</scope>
    <source>
        <strain evidence="4">pt0022</strain>
    </source>
</reference>
<evidence type="ECO:0000313" key="5">
    <source>
        <dbReference type="WBParaSite" id="mrna-Wban_10114"/>
    </source>
</evidence>
<dbReference type="InterPro" id="IPR000242">
    <property type="entry name" value="PTP_cat"/>
</dbReference>
<dbReference type="Pfam" id="PF10409">
    <property type="entry name" value="PTEN_C2"/>
    <property type="match status" value="1"/>
</dbReference>
<dbReference type="SMART" id="SM01326">
    <property type="entry name" value="PTEN_C2"/>
    <property type="match status" value="1"/>
</dbReference>
<dbReference type="GO" id="GO:0005925">
    <property type="term" value="C:focal adhesion"/>
    <property type="evidence" value="ECO:0007669"/>
    <property type="project" value="TreeGrafter"/>
</dbReference>
<dbReference type="SUPFAM" id="SSF52799">
    <property type="entry name" value="(Phosphotyrosine protein) phosphatases II"/>
    <property type="match status" value="1"/>
</dbReference>
<dbReference type="PANTHER" id="PTHR45734:SF10">
    <property type="entry name" value="BLISTERY, ISOFORM A"/>
    <property type="match status" value="1"/>
</dbReference>
<feature type="region of interest" description="Disordered" evidence="1">
    <location>
        <begin position="976"/>
        <end position="1019"/>
    </location>
</feature>
<evidence type="ECO:0008006" key="6">
    <source>
        <dbReference type="Google" id="ProtNLM"/>
    </source>
</evidence>
<dbReference type="AlphaFoldDB" id="A0AAF5Q5V1"/>
<dbReference type="Proteomes" id="UP000093561">
    <property type="component" value="Unassembled WGS sequence"/>
</dbReference>
<sequence length="1069" mass="121081">MLAMEEETSMPSSSNQIISAKAKIASTSAMKLQYVTQRIIAALFPSDSTDAQYRTDLKDATVLLRRNHSEHYKIFNLSKKRNDLGRLHSVVEVGWPEELAPPLDRLCSICKLLENWLSENAQNVVVIHCKGGCSRAAIVIAAYMHYITICSNDEISENRFALQQFSEYYLGPNGQPSHKRVVAENNTFEMDDLPLRGDILVKCFQRTSTTKRALFFRCQFNTCTFDLSTNNENIYKLRFYREELDNIFNDSEVNSQAVIEFIFLIDVTATKNSKNDSSNNDDNGSNNNDTNAVTANDGAISSSIIRKSIADNSRADSYENFDKEEEEEEAEVEVEVEEVGEEEGEEEDRSELSAADCLNGAAYVEIHRPTDSTDSGLGSDSANITKEKSGIPPLPPPKPRINLEERMNATTDHYYSEQTRGNDQVITRAHSVLPASVRSNLSVRSGSPADEQHVAAPHGIEPDLVAKDRYDPASKCFSYVPARALSEHFTAPRKPQRLKIEETATAALNISPSASEIAMVPIKSTDLQRLPETPKWEDDIEKITNGIFFGENSKITDMSVTPTDFNRTGNGPIANSTPKTELSKLNYPVNDEEKPVIVEQAKHVPKRRKTRYDSYKTLNDDAYNSDLDDLCDPDFYLTYTPQTIAPIRNNAIEKTAAATTTITTTTTTTTSDAVAKMNESNLKSNEMSGKNKIYQNQSNFDEYFLSSKPTISLNNINQNREAFRMRNCRSATSAPFYRESSDNRLFAHNRYDSLTDAENADDWLKFQLKKLKAKRENNPEMLRRKRQEKLLLEELKHVNDDKQITRENNERTYSLESYGKSIDPLIEYRIEEERLQNVRSPYHDNDDDNRINDEMINYANRKMKDFNNSSALPPKPSDIVKHKPPTPPLRPRSQSPSSSPYLRRCRIRTPFQESQYQRERNQINRGDSIEHDNGDFDDNEFSHLKNIIKENNIGSNNAHVELNSSTNSMKSILKKRDVQQNGSSSPLINRTPSNSTEDWSLAPSSNRAATPTFPVRRETPQPYHPLLFEGAKDVIPPMQPINNITYRSPSPRSIYYAQSHRTSISSTGL</sequence>
<dbReference type="InterPro" id="IPR029023">
    <property type="entry name" value="Tensin_phosphatase"/>
</dbReference>
<feature type="region of interest" description="Disordered" evidence="1">
    <location>
        <begin position="314"/>
        <end position="353"/>
    </location>
</feature>
<organism evidence="4 5">
    <name type="scientific">Wuchereria bancrofti</name>
    <dbReference type="NCBI Taxonomy" id="6293"/>
    <lineage>
        <taxon>Eukaryota</taxon>
        <taxon>Metazoa</taxon>
        <taxon>Ecdysozoa</taxon>
        <taxon>Nematoda</taxon>
        <taxon>Chromadorea</taxon>
        <taxon>Rhabditida</taxon>
        <taxon>Spirurina</taxon>
        <taxon>Spiruromorpha</taxon>
        <taxon>Filarioidea</taxon>
        <taxon>Onchocercidae</taxon>
        <taxon>Wuchereria</taxon>
    </lineage>
</organism>
<dbReference type="PROSITE" id="PS51181">
    <property type="entry name" value="PPASE_TENSIN"/>
    <property type="match status" value="1"/>
</dbReference>
<dbReference type="Pfam" id="PF00102">
    <property type="entry name" value="Y_phosphatase"/>
    <property type="match status" value="1"/>
</dbReference>
<dbReference type="GO" id="GO:0004725">
    <property type="term" value="F:protein tyrosine phosphatase activity"/>
    <property type="evidence" value="ECO:0007669"/>
    <property type="project" value="InterPro"/>
</dbReference>
<name>A0AAF5Q5V1_WUCBA</name>
<feature type="region of interest" description="Disordered" evidence="1">
    <location>
        <begin position="272"/>
        <end position="295"/>
    </location>
</feature>
<evidence type="ECO:0000259" key="3">
    <source>
        <dbReference type="PROSITE" id="PS51182"/>
    </source>
</evidence>
<dbReference type="InterPro" id="IPR029021">
    <property type="entry name" value="Prot-tyrosine_phosphatase-like"/>
</dbReference>
<feature type="compositionally biased region" description="Low complexity" evidence="1">
    <location>
        <begin position="891"/>
        <end position="902"/>
    </location>
</feature>
<accession>A0AAF5Q5V1</accession>
<dbReference type="InterPro" id="IPR035892">
    <property type="entry name" value="C2_domain_sf"/>
</dbReference>
<evidence type="ECO:0000259" key="2">
    <source>
        <dbReference type="PROSITE" id="PS51181"/>
    </source>
</evidence>
<feature type="compositionally biased region" description="Polar residues" evidence="1">
    <location>
        <begin position="979"/>
        <end position="1009"/>
    </location>
</feature>
<feature type="region of interest" description="Disordered" evidence="1">
    <location>
        <begin position="865"/>
        <end position="934"/>
    </location>
</feature>
<dbReference type="PANTHER" id="PTHR45734">
    <property type="entry name" value="TENSIN"/>
    <property type="match status" value="1"/>
</dbReference>
<dbReference type="InterPro" id="IPR014020">
    <property type="entry name" value="Tensin_C2-dom"/>
</dbReference>
<feature type="compositionally biased region" description="Low complexity" evidence="1">
    <location>
        <begin position="372"/>
        <end position="381"/>
    </location>
</feature>
<feature type="compositionally biased region" description="Acidic residues" evidence="1">
    <location>
        <begin position="322"/>
        <end position="349"/>
    </location>
</feature>
<dbReference type="InterPro" id="IPR051484">
    <property type="entry name" value="Tensin_PTEN_phosphatase"/>
</dbReference>
<reference evidence="5" key="3">
    <citation type="submission" date="2024-02" db="UniProtKB">
        <authorList>
            <consortium name="WormBaseParasite"/>
        </authorList>
    </citation>
    <scope>IDENTIFICATION</scope>
    <source>
        <strain evidence="5">pt0022</strain>
    </source>
</reference>
<proteinExistence type="predicted"/>
<dbReference type="WBParaSite" id="mrna-Wban_10114">
    <property type="protein sequence ID" value="mrna-Wban_10114"/>
    <property type="gene ID" value="Wban_10114"/>
</dbReference>
<dbReference type="Gene3D" id="3.90.190.10">
    <property type="entry name" value="Protein tyrosine phosphatase superfamily"/>
    <property type="match status" value="1"/>
</dbReference>
<feature type="domain" description="C2 tensin-type" evidence="3">
    <location>
        <begin position="100"/>
        <end position="266"/>
    </location>
</feature>
<evidence type="ECO:0000313" key="4">
    <source>
        <dbReference type="Proteomes" id="UP000093561"/>
    </source>
</evidence>
<dbReference type="SUPFAM" id="SSF49562">
    <property type="entry name" value="C2 domain (Calcium/lipid-binding domain, CaLB)"/>
    <property type="match status" value="1"/>
</dbReference>
<feature type="domain" description="Phosphatase tensin-type" evidence="2">
    <location>
        <begin position="21"/>
        <end position="192"/>
    </location>
</feature>
<dbReference type="PROSITE" id="PS51182">
    <property type="entry name" value="C2_TENSIN"/>
    <property type="match status" value="1"/>
</dbReference>
<evidence type="ECO:0000256" key="1">
    <source>
        <dbReference type="SAM" id="MobiDB-lite"/>
    </source>
</evidence>
<feature type="compositionally biased region" description="Basic and acidic residues" evidence="1">
    <location>
        <begin position="916"/>
        <end position="934"/>
    </location>
</feature>